<gene>
    <name evidence="1" type="ORF">HDA44_000610</name>
</gene>
<protein>
    <submittedName>
        <fullName evidence="1">Uncharacterized protein</fullName>
    </submittedName>
</protein>
<reference evidence="1 2" key="1">
    <citation type="submission" date="2020-08" db="EMBL/GenBank/DDBJ databases">
        <title>Sequencing the genomes of 1000 actinobacteria strains.</title>
        <authorList>
            <person name="Klenk H.-P."/>
        </authorList>
    </citation>
    <scope>NUCLEOTIDE SEQUENCE [LARGE SCALE GENOMIC DNA]</scope>
    <source>
        <strain evidence="1 2">DSM 17294</strain>
    </source>
</reference>
<accession>A0A841DIB7</accession>
<comment type="caution">
    <text evidence="1">The sequence shown here is derived from an EMBL/GenBank/DDBJ whole genome shotgun (WGS) entry which is preliminary data.</text>
</comment>
<organism evidence="1 2">
    <name type="scientific">Kribbella solani</name>
    <dbReference type="NCBI Taxonomy" id="236067"/>
    <lineage>
        <taxon>Bacteria</taxon>
        <taxon>Bacillati</taxon>
        <taxon>Actinomycetota</taxon>
        <taxon>Actinomycetes</taxon>
        <taxon>Propionibacteriales</taxon>
        <taxon>Kribbellaceae</taxon>
        <taxon>Kribbella</taxon>
    </lineage>
</organism>
<name>A0A841DIB7_9ACTN</name>
<evidence type="ECO:0000313" key="1">
    <source>
        <dbReference type="EMBL" id="MBB5977269.1"/>
    </source>
</evidence>
<dbReference type="Proteomes" id="UP000558997">
    <property type="component" value="Unassembled WGS sequence"/>
</dbReference>
<dbReference type="EMBL" id="JACHNF010000001">
    <property type="protein sequence ID" value="MBB5977269.1"/>
    <property type="molecule type" value="Genomic_DNA"/>
</dbReference>
<sequence length="147" mass="15798">MIDDDHNDEALFADLAEGLNDDADTAAAAAAIQPIGPALRDAGVYLLNEMVLRSCVGQERFCAVVDPDDADAGKALPEDRGVYLFVTPGHFYAYPGGASSIRYIGKAAGREGIRGRIKQHVHCLWHLAQGADDRFTRSTSGPRPTSR</sequence>
<dbReference type="AlphaFoldDB" id="A0A841DIB7"/>
<keyword evidence="2" id="KW-1185">Reference proteome</keyword>
<evidence type="ECO:0000313" key="2">
    <source>
        <dbReference type="Proteomes" id="UP000558997"/>
    </source>
</evidence>
<dbReference type="RefSeq" id="WP_184831125.1">
    <property type="nucleotide sequence ID" value="NZ_BAAAVN010000005.1"/>
</dbReference>
<proteinExistence type="predicted"/>